<sequence>MSDHALKAGLYMILAMASFTAGDTMTKLLAGQVPVGEIILIRGMVATAIITVVCIKQGVLIHAAQAFKRTILARSLSDMAGTLLFITALMHMPIANLTAIMQVVPLLVIGFAALFLGEKVGPRRILAILVGLTGVLFIVKPSPASFTFYDGLSLGLIVTVALRDIFTRKLTIDVPTMIVAFGNALIVMLSGLALYPFEDWIVPSPRHLLIIFCGGSFLTIGYVAMVLTIRLGDIASTAIYRYTVVIFALISGVFVFGEMPDRWVFLGIALIVISGIYALIREMKISAGCEKVDAGFSQKSRAYLKNRSRL</sequence>
<evidence type="ECO:0000313" key="1">
    <source>
        <dbReference type="EMBL" id="MBK1869510.1"/>
    </source>
</evidence>
<name>A0ACC5RA13_9HYPH</name>
<dbReference type="EMBL" id="JAENHL010000008">
    <property type="protein sequence ID" value="MBK1869510.1"/>
    <property type="molecule type" value="Genomic_DNA"/>
</dbReference>
<keyword evidence="2" id="KW-1185">Reference proteome</keyword>
<organism evidence="1 2">
    <name type="scientific">Taklimakanibacter albus</name>
    <dbReference type="NCBI Taxonomy" id="2800327"/>
    <lineage>
        <taxon>Bacteria</taxon>
        <taxon>Pseudomonadati</taxon>
        <taxon>Pseudomonadota</taxon>
        <taxon>Alphaproteobacteria</taxon>
        <taxon>Hyphomicrobiales</taxon>
        <taxon>Aestuariivirgaceae</taxon>
        <taxon>Taklimakanibacter</taxon>
    </lineage>
</organism>
<protein>
    <submittedName>
        <fullName evidence="1">DMT family transporter</fullName>
    </submittedName>
</protein>
<reference evidence="1" key="1">
    <citation type="submission" date="2021-01" db="EMBL/GenBank/DDBJ databases">
        <authorList>
            <person name="Sun Q."/>
        </authorList>
    </citation>
    <scope>NUCLEOTIDE SEQUENCE</scope>
    <source>
        <strain evidence="1">YIM B02566</strain>
    </source>
</reference>
<evidence type="ECO:0000313" key="2">
    <source>
        <dbReference type="Proteomes" id="UP000616151"/>
    </source>
</evidence>
<proteinExistence type="predicted"/>
<gene>
    <name evidence="1" type="ORF">JHL16_24330</name>
</gene>
<dbReference type="Proteomes" id="UP000616151">
    <property type="component" value="Unassembled WGS sequence"/>
</dbReference>
<comment type="caution">
    <text evidence="1">The sequence shown here is derived from an EMBL/GenBank/DDBJ whole genome shotgun (WGS) entry which is preliminary data.</text>
</comment>
<accession>A0ACC5RA13</accession>